<sequence>MKMAAIFVLTWIGFCSVGAFAGDRHKDYQEANRRYWERQQEMNRAENRKHRERHEEREREERKHFEDMQRENAKRRAKLYQER</sequence>
<feature type="chain" id="PRO_5045859257" evidence="2">
    <location>
        <begin position="22"/>
        <end position="83"/>
    </location>
</feature>
<proteinExistence type="predicted"/>
<organism evidence="3 4">
    <name type="scientific">Pseudomonas beijingensis</name>
    <dbReference type="NCBI Taxonomy" id="2954101"/>
    <lineage>
        <taxon>Bacteria</taxon>
        <taxon>Pseudomonadati</taxon>
        <taxon>Pseudomonadota</taxon>
        <taxon>Gammaproteobacteria</taxon>
        <taxon>Pseudomonadales</taxon>
        <taxon>Pseudomonadaceae</taxon>
        <taxon>Pseudomonas</taxon>
    </lineage>
</organism>
<evidence type="ECO:0000256" key="1">
    <source>
        <dbReference type="SAM" id="MobiDB-lite"/>
    </source>
</evidence>
<evidence type="ECO:0000313" key="3">
    <source>
        <dbReference type="EMBL" id="WLH04132.1"/>
    </source>
</evidence>
<dbReference type="EMBL" id="CP117451">
    <property type="protein sequence ID" value="WLH04132.1"/>
    <property type="molecule type" value="Genomic_DNA"/>
</dbReference>
<feature type="signal peptide" evidence="2">
    <location>
        <begin position="1"/>
        <end position="21"/>
    </location>
</feature>
<name>A0ABY9FLB3_9PSED</name>
<keyword evidence="4" id="KW-1185">Reference proteome</keyword>
<gene>
    <name evidence="3" type="ORF">PSH92_17510</name>
</gene>
<dbReference type="Proteomes" id="UP001224838">
    <property type="component" value="Chromosome"/>
</dbReference>
<reference evidence="3 4" key="1">
    <citation type="submission" date="2023-02" db="EMBL/GenBank/DDBJ databases">
        <title>Evolution of Hrp T3SS in non-pathogenic Pseudomonas fluorescens.</title>
        <authorList>
            <person name="Liao K."/>
            <person name="Wei H."/>
            <person name="Gu Y."/>
        </authorList>
    </citation>
    <scope>NUCLEOTIDE SEQUENCE [LARGE SCALE GENOMIC DNA]</scope>
    <source>
        <strain evidence="3 4">FP2034</strain>
    </source>
</reference>
<protein>
    <submittedName>
        <fullName evidence="3">Uncharacterized protein</fullName>
    </submittedName>
</protein>
<dbReference type="RefSeq" id="WP_305471302.1">
    <property type="nucleotide sequence ID" value="NZ_CP117451.1"/>
</dbReference>
<evidence type="ECO:0000256" key="2">
    <source>
        <dbReference type="SAM" id="SignalP"/>
    </source>
</evidence>
<feature type="compositionally biased region" description="Basic and acidic residues" evidence="1">
    <location>
        <begin position="53"/>
        <end position="83"/>
    </location>
</feature>
<evidence type="ECO:0000313" key="4">
    <source>
        <dbReference type="Proteomes" id="UP001224838"/>
    </source>
</evidence>
<accession>A0ABY9FLB3</accession>
<keyword evidence="2" id="KW-0732">Signal</keyword>
<feature type="region of interest" description="Disordered" evidence="1">
    <location>
        <begin position="39"/>
        <end position="83"/>
    </location>
</feature>